<evidence type="ECO:0000256" key="1">
    <source>
        <dbReference type="ARBA" id="ARBA00006484"/>
    </source>
</evidence>
<dbReference type="PANTHER" id="PTHR48107:SF16">
    <property type="entry name" value="NADPH-DEPENDENT ALDEHYDE REDUCTASE 1, CHLOROPLASTIC"/>
    <property type="match status" value="1"/>
</dbReference>
<feature type="region of interest" description="Disordered" evidence="3">
    <location>
        <begin position="1"/>
        <end position="29"/>
    </location>
</feature>
<dbReference type="EC" id="1.-.-.-" evidence="4"/>
<dbReference type="InterPro" id="IPR020904">
    <property type="entry name" value="Sc_DH/Rdtase_CS"/>
</dbReference>
<sequence length="290" mass="31201">MTQAPDAPRPPFPAQHLEKPELESHLQPRPRYQAPLYRAAGKLKDKVALVSGGDSGIGRAVATLFAREGADVAILYLEADSDAEETRHVVEQQGRRALLIRGDISQPELSREAVERTLRDLGKLNILVNNAAYQRHRPSLEELSDAQWDLTFKTNIYGYFYLTKAALPHLGAGDAIINTGSITGLEGNHSLLDYSATKGAIHAFTKSLAQNLVERGIRVNCVAPGPVWTPLNPADLPAEAVAHFGAGVPYGRPAQPEEIAPAYVYFASAADSGYITGEVLTLTGGRTTAG</sequence>
<dbReference type="Gene3D" id="3.40.50.720">
    <property type="entry name" value="NAD(P)-binding Rossmann-like Domain"/>
    <property type="match status" value="1"/>
</dbReference>
<evidence type="ECO:0000256" key="3">
    <source>
        <dbReference type="SAM" id="MobiDB-lite"/>
    </source>
</evidence>
<keyword evidence="2 4" id="KW-0560">Oxidoreductase</keyword>
<dbReference type="Pfam" id="PF13561">
    <property type="entry name" value="adh_short_C2"/>
    <property type="match status" value="1"/>
</dbReference>
<reference evidence="4 5" key="1">
    <citation type="submission" date="2024-04" db="EMBL/GenBank/DDBJ databases">
        <authorList>
            <person name="Cremers G."/>
        </authorList>
    </citation>
    <scope>NUCLEOTIDE SEQUENCE [LARGE SCALE GENOMIC DNA]</scope>
    <source>
        <strain evidence="4">MeCH1-AG</strain>
    </source>
</reference>
<comment type="similarity">
    <text evidence="1">Belongs to the short-chain dehydrogenases/reductases (SDR) family.</text>
</comment>
<dbReference type="EMBL" id="OZ026884">
    <property type="protein sequence ID" value="CAL1239247.1"/>
    <property type="molecule type" value="Genomic_DNA"/>
</dbReference>
<gene>
    <name evidence="4" type="primary">ydaD</name>
    <name evidence="4" type="ORF">MECH1_V1_0471</name>
</gene>
<evidence type="ECO:0000313" key="4">
    <source>
        <dbReference type="EMBL" id="CAL1239247.1"/>
    </source>
</evidence>
<accession>A0ABP1C4W3</accession>
<name>A0ABP1C4W3_9GAMM</name>
<dbReference type="PRINTS" id="PR00081">
    <property type="entry name" value="GDHRDH"/>
</dbReference>
<keyword evidence="5" id="KW-1185">Reference proteome</keyword>
<dbReference type="PANTHER" id="PTHR48107">
    <property type="entry name" value="NADPH-DEPENDENT ALDEHYDE REDUCTASE-LIKE PROTEIN, CHLOROPLASTIC-RELATED"/>
    <property type="match status" value="1"/>
</dbReference>
<proteinExistence type="inferred from homology"/>
<dbReference type="SUPFAM" id="SSF51735">
    <property type="entry name" value="NAD(P)-binding Rossmann-fold domains"/>
    <property type="match status" value="1"/>
</dbReference>
<dbReference type="NCBIfam" id="NF005214">
    <property type="entry name" value="PRK06701.1"/>
    <property type="match status" value="1"/>
</dbReference>
<evidence type="ECO:0000313" key="5">
    <source>
        <dbReference type="Proteomes" id="UP001497493"/>
    </source>
</evidence>
<dbReference type="PRINTS" id="PR00080">
    <property type="entry name" value="SDRFAMILY"/>
</dbReference>
<dbReference type="InterPro" id="IPR036291">
    <property type="entry name" value="NAD(P)-bd_dom_sf"/>
</dbReference>
<dbReference type="InterPro" id="IPR002347">
    <property type="entry name" value="SDR_fam"/>
</dbReference>
<dbReference type="GO" id="GO:0016491">
    <property type="term" value="F:oxidoreductase activity"/>
    <property type="evidence" value="ECO:0007669"/>
    <property type="project" value="UniProtKB-KW"/>
</dbReference>
<dbReference type="PROSITE" id="PS00061">
    <property type="entry name" value="ADH_SHORT"/>
    <property type="match status" value="1"/>
</dbReference>
<organism evidence="4 5">
    <name type="scientific">Candidatus Methylocalor cossyra</name>
    <dbReference type="NCBI Taxonomy" id="3108543"/>
    <lineage>
        <taxon>Bacteria</taxon>
        <taxon>Pseudomonadati</taxon>
        <taxon>Pseudomonadota</taxon>
        <taxon>Gammaproteobacteria</taxon>
        <taxon>Methylococcales</taxon>
        <taxon>Methylococcaceae</taxon>
        <taxon>Candidatus Methylocalor</taxon>
    </lineage>
</organism>
<feature type="compositionally biased region" description="Basic and acidic residues" evidence="3">
    <location>
        <begin position="16"/>
        <end position="26"/>
    </location>
</feature>
<dbReference type="RefSeq" id="WP_348758827.1">
    <property type="nucleotide sequence ID" value="NZ_OZ026884.1"/>
</dbReference>
<protein>
    <submittedName>
        <fullName evidence="4">General stress protein 39</fullName>
        <ecNumber evidence="4">1.-.-.-</ecNumber>
    </submittedName>
</protein>
<dbReference type="Proteomes" id="UP001497493">
    <property type="component" value="Chromosome"/>
</dbReference>
<evidence type="ECO:0000256" key="2">
    <source>
        <dbReference type="ARBA" id="ARBA00023002"/>
    </source>
</evidence>